<reference evidence="4" key="1">
    <citation type="submission" date="2020-12" db="EMBL/GenBank/DDBJ databases">
        <title>Draft genome sequence of Enterobacter spp., Lelliottia spp. and Serratia spp. isolated from drinking water reservoirs and lakes.</title>
        <authorList>
            <person name="Reitter C."/>
            <person name="Neuhaus K."/>
            <person name="Huegler M."/>
        </authorList>
    </citation>
    <scope>NUCLEOTIDE SEQUENCE</scope>
    <source>
        <strain evidence="4">TZW15</strain>
    </source>
</reference>
<dbReference type="Pfam" id="PF01471">
    <property type="entry name" value="PG_binding_1"/>
    <property type="match status" value="1"/>
</dbReference>
<keyword evidence="2" id="KW-0081">Bacteriolytic enzyme</keyword>
<dbReference type="GO" id="GO:0042742">
    <property type="term" value="P:defense response to bacterium"/>
    <property type="evidence" value="ECO:0007669"/>
    <property type="project" value="UniProtKB-KW"/>
</dbReference>
<dbReference type="SUPFAM" id="SSF47090">
    <property type="entry name" value="PGBD-like"/>
    <property type="match status" value="1"/>
</dbReference>
<dbReference type="Gene3D" id="1.10.530.40">
    <property type="match status" value="1"/>
</dbReference>
<evidence type="ECO:0000313" key="5">
    <source>
        <dbReference type="Proteomes" id="UP000653275"/>
    </source>
</evidence>
<proteinExistence type="predicted"/>
<dbReference type="Proteomes" id="UP000653275">
    <property type="component" value="Unassembled WGS sequence"/>
</dbReference>
<dbReference type="Gene3D" id="1.10.101.10">
    <property type="entry name" value="PGBD-like superfamily/PGBD"/>
    <property type="match status" value="1"/>
</dbReference>
<dbReference type="InterPro" id="IPR023347">
    <property type="entry name" value="Lysozyme_dom_sf"/>
</dbReference>
<evidence type="ECO:0000256" key="2">
    <source>
        <dbReference type="ARBA" id="ARBA00022638"/>
    </source>
</evidence>
<gene>
    <name evidence="4" type="ORF">I7V27_02805</name>
</gene>
<dbReference type="EMBL" id="JAENMS010000001">
    <property type="protein sequence ID" value="MBL5933395.1"/>
    <property type="molecule type" value="Genomic_DNA"/>
</dbReference>
<keyword evidence="1" id="KW-0929">Antimicrobial</keyword>
<dbReference type="GO" id="GO:0031640">
    <property type="term" value="P:killing of cells of another organism"/>
    <property type="evidence" value="ECO:0007669"/>
    <property type="project" value="UniProtKB-KW"/>
</dbReference>
<dbReference type="AlphaFoldDB" id="A0AAP2AB55"/>
<dbReference type="GO" id="GO:0003796">
    <property type="term" value="F:lysozyme activity"/>
    <property type="evidence" value="ECO:0007669"/>
    <property type="project" value="InterPro"/>
</dbReference>
<dbReference type="InterPro" id="IPR036366">
    <property type="entry name" value="PGBDSf"/>
</dbReference>
<dbReference type="InterPro" id="IPR002477">
    <property type="entry name" value="Peptidoglycan-bd-like"/>
</dbReference>
<evidence type="ECO:0000313" key="4">
    <source>
        <dbReference type="EMBL" id="MBL5933395.1"/>
    </source>
</evidence>
<sequence length="303" mass="34316">MSKYHEPMLLNPSQLFSSVGTCGTNAPEDVKKIQRMMTQAGYQKNTGRSPGVDGQCGQLTIEAIRWYQRLLNMKPTGLVHPFDSAFIEALNSAAPGWRPKHQRGPLTVQEGQFTFNCEGVDFVTATVPFKLQRYPYFSRILHWPGWVSGVTLGRGFDMGNRSAGEIFATLSRSGIEEYKSSICSRAAGLKGQPAREFVRAYGPLIGEISHQQQIRLFEITFEKYINDAKRIFSNANGLSVTWYSIEKKIREVFCDTLYQGNVTAKEMAIVMAHRDKSLLIKYLMANRVGKDLRRDALRIRYIQ</sequence>
<dbReference type="RefSeq" id="WP_131486758.1">
    <property type="nucleotide sequence ID" value="NZ_JAENMR010000001.1"/>
</dbReference>
<evidence type="ECO:0000259" key="3">
    <source>
        <dbReference type="Pfam" id="PF01471"/>
    </source>
</evidence>
<evidence type="ECO:0000256" key="1">
    <source>
        <dbReference type="ARBA" id="ARBA00022529"/>
    </source>
</evidence>
<protein>
    <submittedName>
        <fullName evidence="4">Peptidoglycan-binding protein</fullName>
    </submittedName>
</protein>
<feature type="domain" description="Peptidoglycan binding-like" evidence="3">
    <location>
        <begin position="28"/>
        <end position="79"/>
    </location>
</feature>
<name>A0AAP2AB55_LELAM</name>
<dbReference type="InterPro" id="IPR036365">
    <property type="entry name" value="PGBD-like_sf"/>
</dbReference>
<organism evidence="4 5">
    <name type="scientific">Lelliottia amnigena</name>
    <name type="common">Enterobacter amnigenus</name>
    <dbReference type="NCBI Taxonomy" id="61646"/>
    <lineage>
        <taxon>Bacteria</taxon>
        <taxon>Pseudomonadati</taxon>
        <taxon>Pseudomonadota</taxon>
        <taxon>Gammaproteobacteria</taxon>
        <taxon>Enterobacterales</taxon>
        <taxon>Enterobacteriaceae</taxon>
        <taxon>Lelliottia</taxon>
    </lineage>
</organism>
<comment type="caution">
    <text evidence="4">The sequence shown here is derived from an EMBL/GenBank/DDBJ whole genome shotgun (WGS) entry which is preliminary data.</text>
</comment>
<accession>A0AAP2AB55</accession>